<dbReference type="SUPFAM" id="SSF55729">
    <property type="entry name" value="Acyl-CoA N-acyltransferases (Nat)"/>
    <property type="match status" value="1"/>
</dbReference>
<evidence type="ECO:0000259" key="4">
    <source>
        <dbReference type="PROSITE" id="PS51186"/>
    </source>
</evidence>
<dbReference type="RefSeq" id="WP_196194473.1">
    <property type="nucleotide sequence ID" value="NZ_JADPRT010000005.1"/>
</dbReference>
<evidence type="ECO:0000256" key="3">
    <source>
        <dbReference type="SAM" id="MobiDB-lite"/>
    </source>
</evidence>
<protein>
    <submittedName>
        <fullName evidence="5">GNAT family N-acetyltransferase</fullName>
    </submittedName>
</protein>
<evidence type="ECO:0000256" key="1">
    <source>
        <dbReference type="ARBA" id="ARBA00022679"/>
    </source>
</evidence>
<dbReference type="EMBL" id="JADPRT010000005">
    <property type="protein sequence ID" value="MBF9069328.1"/>
    <property type="molecule type" value="Genomic_DNA"/>
</dbReference>
<name>A0A931B2Y7_9ACTN</name>
<dbReference type="PROSITE" id="PS51186">
    <property type="entry name" value="GNAT"/>
    <property type="match status" value="1"/>
</dbReference>
<dbReference type="Proteomes" id="UP000657385">
    <property type="component" value="Unassembled WGS sequence"/>
</dbReference>
<feature type="domain" description="N-acetyltransferase" evidence="4">
    <location>
        <begin position="15"/>
        <end position="206"/>
    </location>
</feature>
<dbReference type="InterPro" id="IPR000182">
    <property type="entry name" value="GNAT_dom"/>
</dbReference>
<dbReference type="InterPro" id="IPR016181">
    <property type="entry name" value="Acyl_CoA_acyltransferase"/>
</dbReference>
<evidence type="ECO:0000313" key="6">
    <source>
        <dbReference type="Proteomes" id="UP000657385"/>
    </source>
</evidence>
<dbReference type="InterPro" id="IPR050832">
    <property type="entry name" value="Bact_Acetyltransf"/>
</dbReference>
<keyword evidence="2" id="KW-0012">Acyltransferase</keyword>
<evidence type="ECO:0000256" key="2">
    <source>
        <dbReference type="ARBA" id="ARBA00023315"/>
    </source>
</evidence>
<reference evidence="5" key="1">
    <citation type="submission" date="2020-11" db="EMBL/GenBank/DDBJ databases">
        <title>Isolation and identification of active actinomycetes.</title>
        <authorList>
            <person name="Yu B."/>
        </authorList>
    </citation>
    <scope>NUCLEOTIDE SEQUENCE</scope>
    <source>
        <strain evidence="5">NEAU-YB345</strain>
    </source>
</reference>
<dbReference type="PANTHER" id="PTHR43877:SF2">
    <property type="entry name" value="AMINOALKYLPHOSPHONATE N-ACETYLTRANSFERASE-RELATED"/>
    <property type="match status" value="1"/>
</dbReference>
<dbReference type="GO" id="GO:0016747">
    <property type="term" value="F:acyltransferase activity, transferring groups other than amino-acyl groups"/>
    <property type="evidence" value="ECO:0007669"/>
    <property type="project" value="InterPro"/>
</dbReference>
<dbReference type="Pfam" id="PF00583">
    <property type="entry name" value="Acetyltransf_1"/>
    <property type="match status" value="1"/>
</dbReference>
<feature type="region of interest" description="Disordered" evidence="3">
    <location>
        <begin position="1"/>
        <end position="20"/>
    </location>
</feature>
<keyword evidence="1" id="KW-0808">Transferase</keyword>
<dbReference type="Gene3D" id="3.40.630.30">
    <property type="match status" value="1"/>
</dbReference>
<dbReference type="PANTHER" id="PTHR43877">
    <property type="entry name" value="AMINOALKYLPHOSPHONATE N-ACETYLTRANSFERASE-RELATED-RELATED"/>
    <property type="match status" value="1"/>
</dbReference>
<proteinExistence type="predicted"/>
<dbReference type="AlphaFoldDB" id="A0A931B2Y7"/>
<evidence type="ECO:0000313" key="5">
    <source>
        <dbReference type="EMBL" id="MBF9069328.1"/>
    </source>
</evidence>
<accession>A0A931B2Y7</accession>
<organism evidence="5 6">
    <name type="scientific">Streptacidiphilus fuscans</name>
    <dbReference type="NCBI Taxonomy" id="2789292"/>
    <lineage>
        <taxon>Bacteria</taxon>
        <taxon>Bacillati</taxon>
        <taxon>Actinomycetota</taxon>
        <taxon>Actinomycetes</taxon>
        <taxon>Kitasatosporales</taxon>
        <taxon>Streptomycetaceae</taxon>
        <taxon>Streptacidiphilus</taxon>
    </lineage>
</organism>
<sequence>MSATAQPRSAPESSARLRPRTATDLDACVRVLSEVHRQDGYPQDWPDLPAAWLTPRRMLAAWVATVERDAVEPGTVERGAVASSAVNGVGGLEIAGHVALSASGPGDSAPALWSRATGRPEAEAALVKRLFVGPAGRGLGAGALLLAQATDEARRRGLHPVLDVVTTGTSAVALYERAGWSLLGTVEQQWEPGRYVPVHCYAAPSP</sequence>
<keyword evidence="6" id="KW-1185">Reference proteome</keyword>
<comment type="caution">
    <text evidence="5">The sequence shown here is derived from an EMBL/GenBank/DDBJ whole genome shotgun (WGS) entry which is preliminary data.</text>
</comment>
<gene>
    <name evidence="5" type="ORF">I2501_14985</name>
</gene>